<feature type="compositionally biased region" description="Low complexity" evidence="1">
    <location>
        <begin position="20"/>
        <end position="39"/>
    </location>
</feature>
<feature type="region of interest" description="Disordered" evidence="1">
    <location>
        <begin position="20"/>
        <end position="49"/>
    </location>
</feature>
<keyword evidence="2" id="KW-0732">Signal</keyword>
<dbReference type="RefSeq" id="WP_173126866.1">
    <property type="nucleotide sequence ID" value="NZ_JABRWJ010000006.1"/>
</dbReference>
<evidence type="ECO:0000313" key="3">
    <source>
        <dbReference type="EMBL" id="NRF69633.1"/>
    </source>
</evidence>
<feature type="chain" id="PRO_5047308512" description="OmpA-like domain-containing protein" evidence="2">
    <location>
        <begin position="21"/>
        <end position="181"/>
    </location>
</feature>
<comment type="caution">
    <text evidence="3">The sequence shown here is derived from an EMBL/GenBank/DDBJ whole genome shotgun (WGS) entry which is preliminary data.</text>
</comment>
<reference evidence="3 4" key="1">
    <citation type="submission" date="2020-05" db="EMBL/GenBank/DDBJ databases">
        <title>Aquincola sp. isolate from soil.</title>
        <authorList>
            <person name="Han J."/>
            <person name="Kim D.-U."/>
        </authorList>
    </citation>
    <scope>NUCLEOTIDE SEQUENCE [LARGE SCALE GENOMIC DNA]</scope>
    <source>
        <strain evidence="3 4">S2</strain>
    </source>
</reference>
<sequence>MKRRLLTCGLVLLVAGCASRAPAPAPSTSPGAPRAEAPKPAAPAPKPAPLAAEQRWLSQLFEGTPVVISSDADGGVNLLVPMVHAFDGASAKPKPALKVVLDKLGQSLKRQPTSRLTIGAAGSERAQAARAHLVSRGVAAHRVAAQTAGSADGVALRLSLAPAGIGRLEDSAPAMQQRSGH</sequence>
<dbReference type="InterPro" id="IPR036737">
    <property type="entry name" value="OmpA-like_sf"/>
</dbReference>
<dbReference type="Proteomes" id="UP000737171">
    <property type="component" value="Unassembled WGS sequence"/>
</dbReference>
<dbReference type="PROSITE" id="PS51257">
    <property type="entry name" value="PROKAR_LIPOPROTEIN"/>
    <property type="match status" value="1"/>
</dbReference>
<evidence type="ECO:0000256" key="1">
    <source>
        <dbReference type="SAM" id="MobiDB-lite"/>
    </source>
</evidence>
<evidence type="ECO:0008006" key="5">
    <source>
        <dbReference type="Google" id="ProtNLM"/>
    </source>
</evidence>
<name>A0ABX2ELV8_9BURK</name>
<dbReference type="EMBL" id="JABRWJ010000006">
    <property type="protein sequence ID" value="NRF69633.1"/>
    <property type="molecule type" value="Genomic_DNA"/>
</dbReference>
<evidence type="ECO:0000313" key="4">
    <source>
        <dbReference type="Proteomes" id="UP000737171"/>
    </source>
</evidence>
<organism evidence="3 4">
    <name type="scientific">Pseudaquabacterium terrae</name>
    <dbReference type="NCBI Taxonomy" id="2732868"/>
    <lineage>
        <taxon>Bacteria</taxon>
        <taxon>Pseudomonadati</taxon>
        <taxon>Pseudomonadota</taxon>
        <taxon>Betaproteobacteria</taxon>
        <taxon>Burkholderiales</taxon>
        <taxon>Sphaerotilaceae</taxon>
        <taxon>Pseudaquabacterium</taxon>
    </lineage>
</organism>
<dbReference type="SUPFAM" id="SSF103088">
    <property type="entry name" value="OmpA-like"/>
    <property type="match status" value="1"/>
</dbReference>
<gene>
    <name evidence="3" type="ORF">HLB44_21755</name>
</gene>
<keyword evidence="4" id="KW-1185">Reference proteome</keyword>
<evidence type="ECO:0000256" key="2">
    <source>
        <dbReference type="SAM" id="SignalP"/>
    </source>
</evidence>
<protein>
    <recommendedName>
        <fullName evidence="5">OmpA-like domain-containing protein</fullName>
    </recommendedName>
</protein>
<proteinExistence type="predicted"/>
<accession>A0ABX2ELV8</accession>
<feature type="signal peptide" evidence="2">
    <location>
        <begin position="1"/>
        <end position="20"/>
    </location>
</feature>